<feature type="region of interest" description="Disordered" evidence="1">
    <location>
        <begin position="1"/>
        <end position="45"/>
    </location>
</feature>
<accession>G0NJS7</accession>
<dbReference type="InterPro" id="IPR036885">
    <property type="entry name" value="SWIB_MDM2_dom_sf"/>
</dbReference>
<evidence type="ECO:0000313" key="3">
    <source>
        <dbReference type="EMBL" id="EGT32608.1"/>
    </source>
</evidence>
<gene>
    <name evidence="3" type="ORF">CAEBREN_04452</name>
</gene>
<dbReference type="HOGENOM" id="CLU_330455_0_0_1"/>
<evidence type="ECO:0000259" key="2">
    <source>
        <dbReference type="PROSITE" id="PS51925"/>
    </source>
</evidence>
<feature type="domain" description="DM2" evidence="2">
    <location>
        <begin position="219"/>
        <end position="296"/>
    </location>
</feature>
<dbReference type="OrthoDB" id="10263741at2759"/>
<dbReference type="Gene3D" id="1.10.245.10">
    <property type="entry name" value="SWIB/MDM2 domain"/>
    <property type="match status" value="1"/>
</dbReference>
<organism evidence="4">
    <name type="scientific">Caenorhabditis brenneri</name>
    <name type="common">Nematode worm</name>
    <dbReference type="NCBI Taxonomy" id="135651"/>
    <lineage>
        <taxon>Eukaryota</taxon>
        <taxon>Metazoa</taxon>
        <taxon>Ecdysozoa</taxon>
        <taxon>Nematoda</taxon>
        <taxon>Chromadorea</taxon>
        <taxon>Rhabditida</taxon>
        <taxon>Rhabditina</taxon>
        <taxon>Rhabditomorpha</taxon>
        <taxon>Rhabditoidea</taxon>
        <taxon>Rhabditidae</taxon>
        <taxon>Peloderinae</taxon>
        <taxon>Caenorhabditis</taxon>
    </lineage>
</organism>
<evidence type="ECO:0000313" key="4">
    <source>
        <dbReference type="Proteomes" id="UP000008068"/>
    </source>
</evidence>
<dbReference type="InterPro" id="IPR019835">
    <property type="entry name" value="SWIB_domain"/>
</dbReference>
<keyword evidence="4" id="KW-1185">Reference proteome</keyword>
<protein>
    <recommendedName>
        <fullName evidence="2">DM2 domain-containing protein</fullName>
    </recommendedName>
</protein>
<dbReference type="FunCoup" id="G0NJS7">
    <property type="interactions" value="3554"/>
</dbReference>
<dbReference type="PROSITE" id="PS51925">
    <property type="entry name" value="SWIB_MDM2"/>
    <property type="match status" value="1"/>
</dbReference>
<dbReference type="Proteomes" id="UP000008068">
    <property type="component" value="Unassembled WGS sequence"/>
</dbReference>
<dbReference type="SUPFAM" id="SSF47592">
    <property type="entry name" value="SWIB/MDM2 domain"/>
    <property type="match status" value="1"/>
</dbReference>
<name>G0NJS7_CAEBE</name>
<dbReference type="SMART" id="SM00151">
    <property type="entry name" value="SWIB"/>
    <property type="match status" value="1"/>
</dbReference>
<dbReference type="InterPro" id="IPR003121">
    <property type="entry name" value="SWIB_MDM2_domain"/>
</dbReference>
<dbReference type="PANTHER" id="PTHR13844">
    <property type="entry name" value="SWI/SNF-RELATED MATRIX-ASSOCIATED ACTIN-DEPENDENT REGULATOR OF CHROMATIN SUBFAMILY D"/>
    <property type="match status" value="1"/>
</dbReference>
<dbReference type="STRING" id="135651.G0NJS7"/>
<evidence type="ECO:0000256" key="1">
    <source>
        <dbReference type="SAM" id="MobiDB-lite"/>
    </source>
</evidence>
<reference evidence="4" key="1">
    <citation type="submission" date="2011-07" db="EMBL/GenBank/DDBJ databases">
        <authorList>
            <consortium name="Caenorhabditis brenneri Sequencing and Analysis Consortium"/>
            <person name="Wilson R.K."/>
        </authorList>
    </citation>
    <scope>NUCLEOTIDE SEQUENCE [LARGE SCALE GENOMIC DNA]</scope>
    <source>
        <strain evidence="4">PB2801</strain>
    </source>
</reference>
<proteinExistence type="predicted"/>
<sequence>MHSQQRPHAQMNRHGYGTPVANQQGRRPGSFAAQQHPQMHRPAAPAVLKKKRYADKCIHPKIRELEPDAENYMALLASEQRLDSTLSRKKLDMQEALKRPSKIKKRLRIYISHTFVEEKQPDKENDEATLPMWELRVEGRLLDEQNAPAVVVGQRPIPKKKFSSFFKSLVIELDKEMYGPDQHLVEWHRTPSTNETDGFQVKRAGDRPVKCKILLLLDNHPAKFKLHPRLGKVLGIAAETRPKIIEALWQYIRTHGLQDPQERDMINCDTFLSQCFGVTRMRFMEVPNKLHQLLQQIDPLEFNHVIQRPKEGQEQVSTCYDIDVELEDPVKQHMAAFVHNPAFTNDLQLLDQKCYDIIEQINELKTRRDFYARFYLEPTEFVKDWLMSQNADLKMMNDLHGDIEADRHAGAYSDHNTEEGVQRYTCTKKSIKRNWNWNRVLAYVRIDPIICYFNHNLYIFHMLYIYYHNFESLLKTLLYKKVFLPSTLLKNLFYSANKFDVTPRLDEFSQNMKNILVSTICFHSNFAMDSDDEVLSTYSKLTVTSRTATTISTRDSASNAVPLVDSQNEEEVFEDASSDISILTKPQESVNNLDRSKLRKAVHQDLCTHRQKIYEPLFLRKCEPQRVRQGTAPPNVYPIQKVGIMEAEKKLSAHSALLTSLNSATFCVRYLAANAIQRPKNVLVYVSPIYFVRFVALPEPQRTNQFVFEDSSEVVRLMMSPEVAIVAKKMIPKWQTVTFTLAFGKHVAVKYRIIEVRKQPVTYVKAKIDQVKRVPTSTLYRTEPVQRVEYWSCYKTNELKLSTVEKNDPQMAKRVFLEQQSTNAASWSTSRITVDDNEEKEQRSKKIIKTKNHRTEELKLMWQRNDHK</sequence>
<dbReference type="InParanoid" id="G0NJS7"/>
<dbReference type="EMBL" id="GL379896">
    <property type="protein sequence ID" value="EGT32608.1"/>
    <property type="molecule type" value="Genomic_DNA"/>
</dbReference>
<dbReference type="eggNOG" id="KOG2570">
    <property type="taxonomic scope" value="Eukaryota"/>
</dbReference>
<dbReference type="Pfam" id="PF02201">
    <property type="entry name" value="SWIB"/>
    <property type="match status" value="1"/>
</dbReference>
<dbReference type="AlphaFoldDB" id="G0NJS7"/>